<proteinExistence type="predicted"/>
<dbReference type="Pfam" id="PF00010">
    <property type="entry name" value="HLH"/>
    <property type="match status" value="1"/>
</dbReference>
<evidence type="ECO:0000256" key="10">
    <source>
        <dbReference type="ARBA" id="ARBA00023791"/>
    </source>
</evidence>
<dbReference type="AlphaFoldDB" id="A0A8T2IT44"/>
<evidence type="ECO:0000313" key="17">
    <source>
        <dbReference type="Proteomes" id="UP000812440"/>
    </source>
</evidence>
<dbReference type="OrthoDB" id="6085656at2759"/>
<keyword evidence="5" id="KW-0524">Neurogenesis</keyword>
<dbReference type="GO" id="GO:0030154">
    <property type="term" value="P:cell differentiation"/>
    <property type="evidence" value="ECO:0007669"/>
    <property type="project" value="UniProtKB-KW"/>
</dbReference>
<dbReference type="GO" id="GO:0097150">
    <property type="term" value="P:neuronal stem cell population maintenance"/>
    <property type="evidence" value="ECO:0007669"/>
    <property type="project" value="UniProtKB-ARBA"/>
</dbReference>
<name>A0A8T2IT44_9PIPI</name>
<dbReference type="EMBL" id="JAACNH010000008">
    <property type="protein sequence ID" value="KAG8434224.1"/>
    <property type="molecule type" value="Genomic_DNA"/>
</dbReference>
<dbReference type="GO" id="GO:0048513">
    <property type="term" value="P:animal organ development"/>
    <property type="evidence" value="ECO:0007669"/>
    <property type="project" value="UniProtKB-ARBA"/>
</dbReference>
<keyword evidence="7" id="KW-0238">DNA-binding</keyword>
<dbReference type="SUPFAM" id="SSF47459">
    <property type="entry name" value="HLH, helix-loop-helix DNA-binding domain"/>
    <property type="match status" value="1"/>
</dbReference>
<gene>
    <name evidence="16" type="ORF">GDO86_012557</name>
</gene>
<feature type="domain" description="Orange" evidence="15">
    <location>
        <begin position="99"/>
        <end position="131"/>
    </location>
</feature>
<organism evidence="16 17">
    <name type="scientific">Hymenochirus boettgeri</name>
    <name type="common">Congo dwarf clawed frog</name>
    <dbReference type="NCBI Taxonomy" id="247094"/>
    <lineage>
        <taxon>Eukaryota</taxon>
        <taxon>Metazoa</taxon>
        <taxon>Chordata</taxon>
        <taxon>Craniata</taxon>
        <taxon>Vertebrata</taxon>
        <taxon>Euteleostomi</taxon>
        <taxon>Amphibia</taxon>
        <taxon>Batrachia</taxon>
        <taxon>Anura</taxon>
        <taxon>Pipoidea</taxon>
        <taxon>Pipidae</taxon>
        <taxon>Pipinae</taxon>
        <taxon>Hymenochirus</taxon>
    </lineage>
</organism>
<accession>A0A8T2IT44</accession>
<dbReference type="FunFam" id="4.10.280.10:FF:000033">
    <property type="entry name" value="Transcription factor HES-5"/>
    <property type="match status" value="1"/>
</dbReference>
<keyword evidence="6" id="KW-0805">Transcription regulation</keyword>
<keyword evidence="8" id="KW-0804">Transcription</keyword>
<evidence type="ECO:0000256" key="7">
    <source>
        <dbReference type="ARBA" id="ARBA00023125"/>
    </source>
</evidence>
<reference evidence="16" key="1">
    <citation type="thesis" date="2020" institute="ProQuest LLC" country="789 East Eisenhower Parkway, Ann Arbor, MI, USA">
        <title>Comparative Genomics and Chromosome Evolution.</title>
        <authorList>
            <person name="Mudd A.B."/>
        </authorList>
    </citation>
    <scope>NUCLEOTIDE SEQUENCE</scope>
    <source>
        <strain evidence="16">Female2</strain>
        <tissue evidence="16">Blood</tissue>
    </source>
</reference>
<dbReference type="PROSITE" id="PS50888">
    <property type="entry name" value="BHLH"/>
    <property type="match status" value="1"/>
</dbReference>
<dbReference type="GO" id="GO:0000122">
    <property type="term" value="P:negative regulation of transcription by RNA polymerase II"/>
    <property type="evidence" value="ECO:0007669"/>
    <property type="project" value="UniProtKB-ARBA"/>
</dbReference>
<feature type="domain" description="BHLH" evidence="14">
    <location>
        <begin position="24"/>
        <end position="80"/>
    </location>
</feature>
<keyword evidence="17" id="KW-1185">Reference proteome</keyword>
<dbReference type="InterPro" id="IPR050370">
    <property type="entry name" value="HES_HEY"/>
</dbReference>
<dbReference type="InterPro" id="IPR011598">
    <property type="entry name" value="bHLH_dom"/>
</dbReference>
<dbReference type="Pfam" id="PF07527">
    <property type="entry name" value="Hairy_orange"/>
    <property type="match status" value="1"/>
</dbReference>
<evidence type="ECO:0000256" key="6">
    <source>
        <dbReference type="ARBA" id="ARBA00023015"/>
    </source>
</evidence>
<dbReference type="GO" id="GO:0046983">
    <property type="term" value="F:protein dimerization activity"/>
    <property type="evidence" value="ECO:0007669"/>
    <property type="project" value="InterPro"/>
</dbReference>
<dbReference type="GO" id="GO:0005634">
    <property type="term" value="C:nucleus"/>
    <property type="evidence" value="ECO:0007669"/>
    <property type="project" value="UniProtKB-SubCell"/>
</dbReference>
<dbReference type="GO" id="GO:0007399">
    <property type="term" value="P:nervous system development"/>
    <property type="evidence" value="ECO:0007669"/>
    <property type="project" value="UniProtKB-KW"/>
</dbReference>
<dbReference type="SMART" id="SM00353">
    <property type="entry name" value="HLH"/>
    <property type="match status" value="1"/>
</dbReference>
<dbReference type="GO" id="GO:0003677">
    <property type="term" value="F:DNA binding"/>
    <property type="evidence" value="ECO:0007669"/>
    <property type="project" value="UniProtKB-KW"/>
</dbReference>
<comment type="caution">
    <text evidence="16">The sequence shown here is derived from an EMBL/GenBank/DDBJ whole genome shotgun (WGS) entry which is preliminary data.</text>
</comment>
<keyword evidence="2" id="KW-0217">Developmental protein</keyword>
<dbReference type="Gene3D" id="4.10.280.10">
    <property type="entry name" value="Helix-loop-helix DNA-binding domain"/>
    <property type="match status" value="1"/>
</dbReference>
<evidence type="ECO:0000259" key="14">
    <source>
        <dbReference type="PROSITE" id="PS50888"/>
    </source>
</evidence>
<evidence type="ECO:0000256" key="9">
    <source>
        <dbReference type="ARBA" id="ARBA00023242"/>
    </source>
</evidence>
<evidence type="ECO:0000256" key="3">
    <source>
        <dbReference type="ARBA" id="ARBA00022491"/>
    </source>
</evidence>
<evidence type="ECO:0000256" key="8">
    <source>
        <dbReference type="ARBA" id="ARBA00023163"/>
    </source>
</evidence>
<keyword evidence="4" id="KW-0221">Differentiation</keyword>
<dbReference type="SUPFAM" id="SSF158457">
    <property type="entry name" value="Orange domain-like"/>
    <property type="match status" value="1"/>
</dbReference>
<protein>
    <recommendedName>
        <fullName evidence="12">Transcription factor HES-5</fullName>
    </recommendedName>
    <alternativeName>
        <fullName evidence="13">Hairy and enhancer of split 5</fullName>
    </alternativeName>
</protein>
<dbReference type="PROSITE" id="PS51054">
    <property type="entry name" value="ORANGE"/>
    <property type="match status" value="1"/>
</dbReference>
<dbReference type="CDD" id="cd11461">
    <property type="entry name" value="bHLH-O_HES5"/>
    <property type="match status" value="1"/>
</dbReference>
<sequence>MAASGAMAVISSDYSEEKLTTKEKTKIRKPMVEKMRRDRINSSINQLRNLLEKEFQLLQPDSKPEKADILELAVKFLKQQIYSNAQYIKSYQRKECQDFRQGYSKCLHETLYFLSIHHTEEEMKFRLLNHFHCSEFQPRISTTSSLHHKRPGSTINTKPLWRPW</sequence>
<keyword evidence="3" id="KW-0678">Repressor</keyword>
<comment type="subunit">
    <text evidence="10">Transcription repression requires formation of a complex with a corepressor protein of the Groucho/TLE family.</text>
</comment>
<evidence type="ECO:0000259" key="15">
    <source>
        <dbReference type="PROSITE" id="PS51054"/>
    </source>
</evidence>
<evidence type="ECO:0000256" key="4">
    <source>
        <dbReference type="ARBA" id="ARBA00022782"/>
    </source>
</evidence>
<evidence type="ECO:0000256" key="12">
    <source>
        <dbReference type="ARBA" id="ARBA00072975"/>
    </source>
</evidence>
<dbReference type="InterPro" id="IPR036638">
    <property type="entry name" value="HLH_DNA-bd_sf"/>
</dbReference>
<evidence type="ECO:0000256" key="2">
    <source>
        <dbReference type="ARBA" id="ARBA00022473"/>
    </source>
</evidence>
<evidence type="ECO:0000256" key="5">
    <source>
        <dbReference type="ARBA" id="ARBA00022902"/>
    </source>
</evidence>
<evidence type="ECO:0000313" key="16">
    <source>
        <dbReference type="EMBL" id="KAG8434224.1"/>
    </source>
</evidence>
<evidence type="ECO:0000256" key="1">
    <source>
        <dbReference type="ARBA" id="ARBA00004123"/>
    </source>
</evidence>
<dbReference type="InterPro" id="IPR003650">
    <property type="entry name" value="Orange_dom"/>
</dbReference>
<dbReference type="GO" id="GO:0045596">
    <property type="term" value="P:negative regulation of cell differentiation"/>
    <property type="evidence" value="ECO:0007669"/>
    <property type="project" value="UniProtKB-ARBA"/>
</dbReference>
<dbReference type="PANTHER" id="PTHR10985">
    <property type="entry name" value="BASIC HELIX-LOOP-HELIX TRANSCRIPTION FACTOR, HES-RELATED"/>
    <property type="match status" value="1"/>
</dbReference>
<dbReference type="Proteomes" id="UP000812440">
    <property type="component" value="Chromosome 7"/>
</dbReference>
<evidence type="ECO:0000256" key="11">
    <source>
        <dbReference type="ARBA" id="ARBA00060201"/>
    </source>
</evidence>
<keyword evidence="9" id="KW-0539">Nucleus</keyword>
<evidence type="ECO:0000256" key="13">
    <source>
        <dbReference type="ARBA" id="ARBA00081413"/>
    </source>
</evidence>
<comment type="function">
    <text evidence="11">Transcriptional repressor of genes that require a bHLH protein for their transcription. Plays an important role as neurogenesis negative regulator.</text>
</comment>
<comment type="subcellular location">
    <subcellularLocation>
        <location evidence="1">Nucleus</location>
    </subcellularLocation>
</comment>